<organism evidence="13 14">
    <name type="scientific">Flavobacterium columnare</name>
    <dbReference type="NCBI Taxonomy" id="996"/>
    <lineage>
        <taxon>Bacteria</taxon>
        <taxon>Pseudomonadati</taxon>
        <taxon>Bacteroidota</taxon>
        <taxon>Flavobacteriia</taxon>
        <taxon>Flavobacteriales</taxon>
        <taxon>Flavobacteriaceae</taxon>
        <taxon>Flavobacterium</taxon>
    </lineage>
</organism>
<comment type="caution">
    <text evidence="13">The sequence shown here is derived from an EMBL/GenBank/DDBJ whole genome shotgun (WGS) entry which is preliminary data.</text>
</comment>
<dbReference type="EMBL" id="MTCY01000004">
    <property type="protein sequence ID" value="OWP79334.1"/>
    <property type="molecule type" value="Genomic_DNA"/>
</dbReference>
<keyword evidence="8" id="KW-0350">Heme biosynthesis</keyword>
<feature type="transmembrane region" description="Helical" evidence="12">
    <location>
        <begin position="143"/>
        <end position="165"/>
    </location>
</feature>
<dbReference type="InterPro" id="IPR050450">
    <property type="entry name" value="COX15/CtaA_HemeA_synthase"/>
</dbReference>
<evidence type="ECO:0000256" key="6">
    <source>
        <dbReference type="ARBA" id="ARBA00023002"/>
    </source>
</evidence>
<sequence length="338" mass="39122">MKFIKIAKTALILVYLVVIAGALVRMTGSGMGCPDWPKCFGYYIPPTNIQELTWTENRLFKKGQVIIKDKQLLVAKEDCITGKNFDSKQWNKYTKHDYAKFNPIHTWVEYINRLFGALSGFACLFMAFYSFNYWNKSRLIPVLSSLVVFMMGFQAWLGATVVYSVLNPVKITLHMVMALIIIAFIIYIITLADAKSYSKKSDLTFRNLMWITIIMTFIQVILGTQVRQFIDEQVKSGIENPTLWLSNPEVTFYIHRSFSILVLVTNLFLFLRNRKLSLGFKEMNWVLLLLVLEILSGIFIYYMNFPFGSQTIHLLLASILFGIQFYILLQLKQKNIPN</sequence>
<feature type="transmembrane region" description="Helical" evidence="12">
    <location>
        <begin position="250"/>
        <end position="271"/>
    </location>
</feature>
<keyword evidence="9 12" id="KW-0472">Membrane</keyword>
<evidence type="ECO:0000256" key="4">
    <source>
        <dbReference type="ARBA" id="ARBA00022723"/>
    </source>
</evidence>
<evidence type="ECO:0000256" key="3">
    <source>
        <dbReference type="ARBA" id="ARBA00022692"/>
    </source>
</evidence>
<evidence type="ECO:0000256" key="11">
    <source>
        <dbReference type="ARBA" id="ARBA00023444"/>
    </source>
</evidence>
<keyword evidence="2" id="KW-1003">Cell membrane</keyword>
<comment type="subcellular location">
    <subcellularLocation>
        <location evidence="1">Membrane</location>
        <topology evidence="1">Multi-pass membrane protein</topology>
    </subcellularLocation>
</comment>
<comment type="pathway">
    <text evidence="11">Porphyrin-containing compound metabolism.</text>
</comment>
<dbReference type="GO" id="GO:0016020">
    <property type="term" value="C:membrane"/>
    <property type="evidence" value="ECO:0007669"/>
    <property type="project" value="UniProtKB-SubCell"/>
</dbReference>
<dbReference type="PANTHER" id="PTHR35457:SF1">
    <property type="entry name" value="HEME A SYNTHASE"/>
    <property type="match status" value="1"/>
</dbReference>
<evidence type="ECO:0000313" key="13">
    <source>
        <dbReference type="EMBL" id="OWP79334.1"/>
    </source>
</evidence>
<feature type="transmembrane region" description="Helical" evidence="12">
    <location>
        <begin position="283"/>
        <end position="305"/>
    </location>
</feature>
<dbReference type="InterPro" id="IPR003780">
    <property type="entry name" value="COX15/CtaA_fam"/>
</dbReference>
<dbReference type="PANTHER" id="PTHR35457">
    <property type="entry name" value="HEME A SYNTHASE"/>
    <property type="match status" value="1"/>
</dbReference>
<feature type="transmembrane region" description="Helical" evidence="12">
    <location>
        <begin position="311"/>
        <end position="329"/>
    </location>
</feature>
<keyword evidence="7" id="KW-0408">Iron</keyword>
<evidence type="ECO:0000256" key="12">
    <source>
        <dbReference type="SAM" id="Phobius"/>
    </source>
</evidence>
<dbReference type="GO" id="GO:0006784">
    <property type="term" value="P:heme A biosynthetic process"/>
    <property type="evidence" value="ECO:0007669"/>
    <property type="project" value="InterPro"/>
</dbReference>
<accession>A0A246GDE9</accession>
<dbReference type="GO" id="GO:0016491">
    <property type="term" value="F:oxidoreductase activity"/>
    <property type="evidence" value="ECO:0007669"/>
    <property type="project" value="UniProtKB-KW"/>
</dbReference>
<keyword evidence="10" id="KW-1015">Disulfide bond</keyword>
<evidence type="ECO:0000256" key="9">
    <source>
        <dbReference type="ARBA" id="ARBA00023136"/>
    </source>
</evidence>
<reference evidence="13 14" key="1">
    <citation type="journal article" date="2017" name="Infect. Genet. Evol.">
        <title>Comparative genome analysis of fish pathogen Flavobacterium columnare reveals extensive sequence diversity within the species.</title>
        <authorList>
            <person name="Kayansamruaj P."/>
            <person name="Dong H.T."/>
            <person name="Hirono I."/>
            <person name="Kondo H."/>
            <person name="Senapin S."/>
            <person name="Rodkhum C."/>
        </authorList>
    </citation>
    <scope>NUCLEOTIDE SEQUENCE [LARGE SCALE GENOMIC DNA]</scope>
    <source>
        <strain evidence="13 14">1214</strain>
    </source>
</reference>
<evidence type="ECO:0000256" key="1">
    <source>
        <dbReference type="ARBA" id="ARBA00004141"/>
    </source>
</evidence>
<dbReference type="GO" id="GO:0046872">
    <property type="term" value="F:metal ion binding"/>
    <property type="evidence" value="ECO:0007669"/>
    <property type="project" value="UniProtKB-KW"/>
</dbReference>
<evidence type="ECO:0000256" key="2">
    <source>
        <dbReference type="ARBA" id="ARBA00022475"/>
    </source>
</evidence>
<evidence type="ECO:0000256" key="8">
    <source>
        <dbReference type="ARBA" id="ARBA00023133"/>
    </source>
</evidence>
<feature type="transmembrane region" description="Helical" evidence="12">
    <location>
        <begin position="110"/>
        <end position="131"/>
    </location>
</feature>
<feature type="transmembrane region" description="Helical" evidence="12">
    <location>
        <begin position="171"/>
        <end position="189"/>
    </location>
</feature>
<evidence type="ECO:0000256" key="7">
    <source>
        <dbReference type="ARBA" id="ARBA00023004"/>
    </source>
</evidence>
<evidence type="ECO:0000256" key="5">
    <source>
        <dbReference type="ARBA" id="ARBA00022989"/>
    </source>
</evidence>
<gene>
    <name evidence="13" type="ORF">BWK62_02200</name>
</gene>
<keyword evidence="3 12" id="KW-0812">Transmembrane</keyword>
<dbReference type="AlphaFoldDB" id="A0A246GDE9"/>
<name>A0A246GDE9_9FLAO</name>
<evidence type="ECO:0000256" key="10">
    <source>
        <dbReference type="ARBA" id="ARBA00023157"/>
    </source>
</evidence>
<keyword evidence="6" id="KW-0560">Oxidoreductase</keyword>
<proteinExistence type="predicted"/>
<dbReference type="Proteomes" id="UP000198034">
    <property type="component" value="Unassembled WGS sequence"/>
</dbReference>
<evidence type="ECO:0000313" key="14">
    <source>
        <dbReference type="Proteomes" id="UP000198034"/>
    </source>
</evidence>
<dbReference type="Pfam" id="PF02628">
    <property type="entry name" value="COX15-CtaA"/>
    <property type="match status" value="1"/>
</dbReference>
<protein>
    <submittedName>
        <fullName evidence="13">Heme A synthase</fullName>
    </submittedName>
</protein>
<keyword evidence="5 12" id="KW-1133">Transmembrane helix</keyword>
<feature type="transmembrane region" description="Helical" evidence="12">
    <location>
        <begin position="210"/>
        <end position="230"/>
    </location>
</feature>
<keyword evidence="4" id="KW-0479">Metal-binding</keyword>